<dbReference type="EMBL" id="PPGH01000026">
    <property type="protein sequence ID" value="PQJ96894.1"/>
    <property type="molecule type" value="Genomic_DNA"/>
</dbReference>
<organism evidence="9 10">
    <name type="scientific">Chromatium okenii</name>
    <dbReference type="NCBI Taxonomy" id="61644"/>
    <lineage>
        <taxon>Bacteria</taxon>
        <taxon>Pseudomonadati</taxon>
        <taxon>Pseudomonadota</taxon>
        <taxon>Gammaproteobacteria</taxon>
        <taxon>Chromatiales</taxon>
        <taxon>Chromatiaceae</taxon>
        <taxon>Chromatium</taxon>
    </lineage>
</organism>
<dbReference type="EC" id="2.7.13.3" evidence="2"/>
<accession>A0A2S7XT27</accession>
<dbReference type="NCBIfam" id="TIGR00229">
    <property type="entry name" value="sensory_box"/>
    <property type="match status" value="3"/>
</dbReference>
<gene>
    <name evidence="9" type="ORF">CXB77_05270</name>
</gene>
<dbReference type="InterPro" id="IPR052162">
    <property type="entry name" value="Sensor_kinase/Photoreceptor"/>
</dbReference>
<feature type="transmembrane region" description="Helical" evidence="6">
    <location>
        <begin position="151"/>
        <end position="167"/>
    </location>
</feature>
<dbReference type="CDD" id="cd00130">
    <property type="entry name" value="PAS"/>
    <property type="match status" value="3"/>
</dbReference>
<sequence length="916" mass="103752">MPIPQLSNHLYLKKILFTVLLAVAAIAGNVLHLSLFFGVDLLFGSIAALLALVWLGRASGILVAAAGGTYTLLLWDHPYALLIFVAEAAVVGGQREWARRRGRPLPPLALADALYWLFIGIPLVILCYRVGLEMNWPQTLLVVFKQSLNGIFNAAIVSLFMLFVALMRRPQGGMHIAELHFSSLLFATLLPGLLIASWNSQRYGIEIENRLSDRLQLFAQLTLQELDKHAADAHPELLAAEIKRLLQIYNASLLQNADVQMYITSAQMPPPYPIDSVMRLHQAVPKDRFDSRMERYREGRYNIAVPYPKTGSALVMSVNAAPIIDRVQTEVRHTLALLMVLTLLALLIAQIGSRHLALLLQRLVTSARALPVAIRDQIPWIAPPSSFFVETNQLADTLAVIGNALTINFRLLHVERTNFRAFFESMDDLIFVTTLNGKILDINPAVESKLGYSATELVGKSISLIHPADAFETSNNTVSAMRSGLTHTCNLPLLMKNGEQLPSTARVWRGHWNGQECFFGISKDQTAELAARAALSRERDLFSAGPVFTITWDVAEHWPVIQVSNNVTDILGYTPAEMLDADFRYADLIHPNDLKAVVDEINWYIKYRRDTFEQSYRLRLYSGEYRWFYDFTRLMRDAKGQINEIRGYLFDQSHLKEAQLALIQERQRLVNVINGTQLGTWEWNIATGEVTVNTYWANICGYTIAELEPVSYTTWQQLAHPQELARCEEQLKIHLADSDHRYSCELRMRHKDGYWVWVLSEGSVVIRDANNQPQIMAGTHTNINERKHAEIQLHRRELLDHLLVELAGELVNLTPTLGIDTVIERALGRLGHHLDRTFFCKIDHVTNTVSKTHEWTAEGVIPLRDQCQCIAIDRFTTFSKSLRRNEAVIIPQVADLNRNWQEECVLFVAQNTHHCC</sequence>
<dbReference type="SMART" id="SM00091">
    <property type="entry name" value="PAS"/>
    <property type="match status" value="3"/>
</dbReference>
<evidence type="ECO:0000256" key="2">
    <source>
        <dbReference type="ARBA" id="ARBA00012438"/>
    </source>
</evidence>
<feature type="transmembrane region" description="Helical" evidence="6">
    <location>
        <begin position="113"/>
        <end position="131"/>
    </location>
</feature>
<keyword evidence="6" id="KW-0472">Membrane</keyword>
<evidence type="ECO:0000256" key="4">
    <source>
        <dbReference type="ARBA" id="ARBA00022679"/>
    </source>
</evidence>
<dbReference type="InterPro" id="IPR013655">
    <property type="entry name" value="PAS_fold_3"/>
</dbReference>
<evidence type="ECO:0000313" key="10">
    <source>
        <dbReference type="Proteomes" id="UP000239936"/>
    </source>
</evidence>
<comment type="catalytic activity">
    <reaction evidence="1">
        <text>ATP + protein L-histidine = ADP + protein N-phospho-L-histidine.</text>
        <dbReference type="EC" id="2.7.13.3"/>
    </reaction>
</comment>
<name>A0A2S7XT27_9GAMM</name>
<feature type="transmembrane region" description="Helical" evidence="6">
    <location>
        <begin position="72"/>
        <end position="92"/>
    </location>
</feature>
<dbReference type="InterPro" id="IPR001610">
    <property type="entry name" value="PAC"/>
</dbReference>
<dbReference type="GO" id="GO:0006355">
    <property type="term" value="P:regulation of DNA-templated transcription"/>
    <property type="evidence" value="ECO:0007669"/>
    <property type="project" value="InterPro"/>
</dbReference>
<dbReference type="PROSITE" id="PS50112">
    <property type="entry name" value="PAS"/>
    <property type="match status" value="2"/>
</dbReference>
<evidence type="ECO:0000259" key="7">
    <source>
        <dbReference type="PROSITE" id="PS50112"/>
    </source>
</evidence>
<dbReference type="Pfam" id="PF00989">
    <property type="entry name" value="PAS"/>
    <property type="match status" value="1"/>
</dbReference>
<keyword evidence="4" id="KW-0808">Transferase</keyword>
<dbReference type="Gene3D" id="3.30.450.20">
    <property type="entry name" value="PAS domain"/>
    <property type="match status" value="3"/>
</dbReference>
<keyword evidence="6" id="KW-0812">Transmembrane</keyword>
<evidence type="ECO:0000256" key="1">
    <source>
        <dbReference type="ARBA" id="ARBA00000085"/>
    </source>
</evidence>
<dbReference type="Pfam" id="PF08447">
    <property type="entry name" value="PAS_3"/>
    <property type="match status" value="2"/>
</dbReference>
<keyword evidence="10" id="KW-1185">Reference proteome</keyword>
<dbReference type="InterPro" id="IPR013767">
    <property type="entry name" value="PAS_fold"/>
</dbReference>
<evidence type="ECO:0000256" key="6">
    <source>
        <dbReference type="SAM" id="Phobius"/>
    </source>
</evidence>
<proteinExistence type="predicted"/>
<keyword evidence="6" id="KW-1133">Transmembrane helix</keyword>
<evidence type="ECO:0000256" key="5">
    <source>
        <dbReference type="ARBA" id="ARBA00022777"/>
    </source>
</evidence>
<dbReference type="InterPro" id="IPR035965">
    <property type="entry name" value="PAS-like_dom_sf"/>
</dbReference>
<dbReference type="InterPro" id="IPR000700">
    <property type="entry name" value="PAS-assoc_C"/>
</dbReference>
<dbReference type="SMART" id="SM00086">
    <property type="entry name" value="PAC"/>
    <property type="match status" value="2"/>
</dbReference>
<feature type="transmembrane region" description="Helical" evidence="6">
    <location>
        <begin position="334"/>
        <end position="352"/>
    </location>
</feature>
<dbReference type="PANTHER" id="PTHR43304">
    <property type="entry name" value="PHYTOCHROME-LIKE PROTEIN CPH1"/>
    <property type="match status" value="1"/>
</dbReference>
<dbReference type="PANTHER" id="PTHR43304:SF1">
    <property type="entry name" value="PAC DOMAIN-CONTAINING PROTEIN"/>
    <property type="match status" value="1"/>
</dbReference>
<feature type="transmembrane region" description="Helical" evidence="6">
    <location>
        <begin position="15"/>
        <end position="39"/>
    </location>
</feature>
<protein>
    <recommendedName>
        <fullName evidence="2">histidine kinase</fullName>
        <ecNumber evidence="2">2.7.13.3</ecNumber>
    </recommendedName>
</protein>
<feature type="domain" description="PAC" evidence="8">
    <location>
        <begin position="742"/>
        <end position="795"/>
    </location>
</feature>
<evidence type="ECO:0000313" key="9">
    <source>
        <dbReference type="EMBL" id="PQJ96894.1"/>
    </source>
</evidence>
<dbReference type="AlphaFoldDB" id="A0A2S7XT27"/>
<evidence type="ECO:0000256" key="3">
    <source>
        <dbReference type="ARBA" id="ARBA00022553"/>
    </source>
</evidence>
<dbReference type="InterPro" id="IPR000014">
    <property type="entry name" value="PAS"/>
</dbReference>
<dbReference type="PROSITE" id="PS50113">
    <property type="entry name" value="PAC"/>
    <property type="match status" value="2"/>
</dbReference>
<feature type="domain" description="PAS" evidence="7">
    <location>
        <begin position="560"/>
        <end position="608"/>
    </location>
</feature>
<dbReference type="RefSeq" id="WP_105073080.1">
    <property type="nucleotide sequence ID" value="NZ_PPGH01000026.1"/>
</dbReference>
<keyword evidence="5" id="KW-0418">Kinase</keyword>
<feature type="transmembrane region" description="Helical" evidence="6">
    <location>
        <begin position="46"/>
        <end position="66"/>
    </location>
</feature>
<dbReference type="GO" id="GO:0004673">
    <property type="term" value="F:protein histidine kinase activity"/>
    <property type="evidence" value="ECO:0007669"/>
    <property type="project" value="UniProtKB-EC"/>
</dbReference>
<evidence type="ECO:0000259" key="8">
    <source>
        <dbReference type="PROSITE" id="PS50113"/>
    </source>
</evidence>
<feature type="domain" description="PAS" evidence="7">
    <location>
        <begin position="415"/>
        <end position="484"/>
    </location>
</feature>
<feature type="domain" description="PAC" evidence="8">
    <location>
        <begin position="612"/>
        <end position="664"/>
    </location>
</feature>
<dbReference type="SUPFAM" id="SSF55785">
    <property type="entry name" value="PYP-like sensor domain (PAS domain)"/>
    <property type="match status" value="3"/>
</dbReference>
<keyword evidence="3" id="KW-0597">Phosphoprotein</keyword>
<dbReference type="OrthoDB" id="9770473at2"/>
<reference evidence="9 10" key="1">
    <citation type="submission" date="2018-01" db="EMBL/GenBank/DDBJ databases">
        <title>The complete genome sequence of Chromatium okenii LaCa, a purple sulfur bacterium with a turbulent life.</title>
        <authorList>
            <person name="Luedin S.M."/>
            <person name="Liechti N."/>
            <person name="Storelli N."/>
            <person name="Danza F."/>
            <person name="Wittwer M."/>
            <person name="Pothier J.F."/>
            <person name="Tonolla M.A."/>
        </authorList>
    </citation>
    <scope>NUCLEOTIDE SEQUENCE [LARGE SCALE GENOMIC DNA]</scope>
    <source>
        <strain evidence="9 10">LaCa</strain>
    </source>
</reference>
<dbReference type="Proteomes" id="UP000239936">
    <property type="component" value="Unassembled WGS sequence"/>
</dbReference>
<comment type="caution">
    <text evidence="9">The sequence shown here is derived from an EMBL/GenBank/DDBJ whole genome shotgun (WGS) entry which is preliminary data.</text>
</comment>